<gene>
    <name evidence="2" type="ORF">BJY01DRAFT_239633</name>
</gene>
<feature type="region of interest" description="Disordered" evidence="1">
    <location>
        <begin position="1"/>
        <end position="20"/>
    </location>
</feature>
<keyword evidence="3" id="KW-1185">Reference proteome</keyword>
<feature type="region of interest" description="Disordered" evidence="1">
    <location>
        <begin position="35"/>
        <end position="80"/>
    </location>
</feature>
<protein>
    <submittedName>
        <fullName evidence="2">Uncharacterized protein</fullName>
    </submittedName>
</protein>
<name>A0ABR4IZA5_9EURO</name>
<accession>A0ABR4IZA5</accession>
<sequence length="185" mass="20752">MGGTNLPIPKNQVSDRAPSNVDVYSSYHPISTTYSGISGRTLAAEPKSKPKTRRRPQQPSSAAETKPTLQSGVADTADKQPTFPVDARALQVFRTLFFNPTVTSTPGEIPWNDFLHALSSVGFETTKLYGSVWQFQPTRLDVERNILFHEPHPRDKLAFMVSRRYGRRLNRAYGWLGAMFVLGER</sequence>
<evidence type="ECO:0000256" key="1">
    <source>
        <dbReference type="SAM" id="MobiDB-lite"/>
    </source>
</evidence>
<comment type="caution">
    <text evidence="2">The sequence shown here is derived from an EMBL/GenBank/DDBJ whole genome shotgun (WGS) entry which is preliminary data.</text>
</comment>
<evidence type="ECO:0000313" key="3">
    <source>
        <dbReference type="Proteomes" id="UP001610446"/>
    </source>
</evidence>
<organism evidence="2 3">
    <name type="scientific">Aspergillus pseudoustus</name>
    <dbReference type="NCBI Taxonomy" id="1810923"/>
    <lineage>
        <taxon>Eukaryota</taxon>
        <taxon>Fungi</taxon>
        <taxon>Dikarya</taxon>
        <taxon>Ascomycota</taxon>
        <taxon>Pezizomycotina</taxon>
        <taxon>Eurotiomycetes</taxon>
        <taxon>Eurotiomycetidae</taxon>
        <taxon>Eurotiales</taxon>
        <taxon>Aspergillaceae</taxon>
        <taxon>Aspergillus</taxon>
        <taxon>Aspergillus subgen. Nidulantes</taxon>
    </lineage>
</organism>
<feature type="compositionally biased region" description="Polar residues" evidence="1">
    <location>
        <begin position="57"/>
        <end position="73"/>
    </location>
</feature>
<evidence type="ECO:0000313" key="2">
    <source>
        <dbReference type="EMBL" id="KAL2833074.1"/>
    </source>
</evidence>
<dbReference type="PANTHER" id="PTHR40788:SF2">
    <property type="entry name" value="CLR5 DOMAIN-CONTAINING PROTEIN"/>
    <property type="match status" value="1"/>
</dbReference>
<proteinExistence type="predicted"/>
<dbReference type="Proteomes" id="UP001610446">
    <property type="component" value="Unassembled WGS sequence"/>
</dbReference>
<reference evidence="2 3" key="1">
    <citation type="submission" date="2024-07" db="EMBL/GenBank/DDBJ databases">
        <title>Section-level genome sequencing and comparative genomics of Aspergillus sections Usti and Cavernicolus.</title>
        <authorList>
            <consortium name="Lawrence Berkeley National Laboratory"/>
            <person name="Nybo J.L."/>
            <person name="Vesth T.C."/>
            <person name="Theobald S."/>
            <person name="Frisvad J.C."/>
            <person name="Larsen T.O."/>
            <person name="Kjaerboelling I."/>
            <person name="Rothschild-Mancinelli K."/>
            <person name="Lyhne E.K."/>
            <person name="Kogle M.E."/>
            <person name="Barry K."/>
            <person name="Clum A."/>
            <person name="Na H."/>
            <person name="Ledsgaard L."/>
            <person name="Lin J."/>
            <person name="Lipzen A."/>
            <person name="Kuo A."/>
            <person name="Riley R."/>
            <person name="Mondo S."/>
            <person name="Labutti K."/>
            <person name="Haridas S."/>
            <person name="Pangalinan J."/>
            <person name="Salamov A.A."/>
            <person name="Simmons B.A."/>
            <person name="Magnuson J.K."/>
            <person name="Chen J."/>
            <person name="Drula E."/>
            <person name="Henrissat B."/>
            <person name="Wiebenga A."/>
            <person name="Lubbers R.J."/>
            <person name="Gomes A.C."/>
            <person name="Makela M.R."/>
            <person name="Stajich J."/>
            <person name="Grigoriev I.V."/>
            <person name="Mortensen U.H."/>
            <person name="De Vries R.P."/>
            <person name="Baker S.E."/>
            <person name="Andersen M.R."/>
        </authorList>
    </citation>
    <scope>NUCLEOTIDE SEQUENCE [LARGE SCALE GENOMIC DNA]</scope>
    <source>
        <strain evidence="2 3">CBS 123904</strain>
    </source>
</reference>
<dbReference type="PANTHER" id="PTHR40788">
    <property type="entry name" value="CLR5 DOMAIN-CONTAINING PROTEIN-RELATED"/>
    <property type="match status" value="1"/>
</dbReference>
<dbReference type="EMBL" id="JBFXLU010000252">
    <property type="protein sequence ID" value="KAL2833074.1"/>
    <property type="molecule type" value="Genomic_DNA"/>
</dbReference>